<name>Q2SBE3_HAHCH</name>
<evidence type="ECO:0000256" key="1">
    <source>
        <dbReference type="ARBA" id="ARBA00006429"/>
    </source>
</evidence>
<proteinExistence type="inferred from homology"/>
<comment type="similarity">
    <text evidence="1">Belongs to the EndA/NucM nuclease family.</text>
</comment>
<dbReference type="SUPFAM" id="SSF54060">
    <property type="entry name" value="His-Me finger endonucleases"/>
    <property type="match status" value="1"/>
</dbReference>
<dbReference type="HOGENOM" id="CLU_070541_0_1_6"/>
<dbReference type="PANTHER" id="PTHR33607:SF2">
    <property type="entry name" value="ENDONUCLEASE-1"/>
    <property type="match status" value="1"/>
</dbReference>
<dbReference type="STRING" id="349521.HCH_05359"/>
<dbReference type="EMBL" id="CP000155">
    <property type="protein sequence ID" value="ABC32031.1"/>
    <property type="molecule type" value="Genomic_DNA"/>
</dbReference>
<dbReference type="Pfam" id="PF04231">
    <property type="entry name" value="Endonuclease_1"/>
    <property type="match status" value="1"/>
</dbReference>
<reference evidence="5 6" key="1">
    <citation type="journal article" date="2005" name="Nucleic Acids Res.">
        <title>Genomic blueprint of Hahella chejuensis, a marine microbe producing an algicidal agent.</title>
        <authorList>
            <person name="Jeong H."/>
            <person name="Yim J.H."/>
            <person name="Lee C."/>
            <person name="Choi S.-H."/>
            <person name="Park Y.K."/>
            <person name="Yoon S.H."/>
            <person name="Hur C.-G."/>
            <person name="Kang H.-Y."/>
            <person name="Kim D."/>
            <person name="Lee H.H."/>
            <person name="Park K.H."/>
            <person name="Park S.-H."/>
            <person name="Park H.-S."/>
            <person name="Lee H.K."/>
            <person name="Oh T.K."/>
            <person name="Kim J.F."/>
        </authorList>
    </citation>
    <scope>NUCLEOTIDE SEQUENCE [LARGE SCALE GENOMIC DNA]</scope>
    <source>
        <strain evidence="5 6">KCTC 2396</strain>
    </source>
</reference>
<dbReference type="PANTHER" id="PTHR33607">
    <property type="entry name" value="ENDONUCLEASE-1"/>
    <property type="match status" value="1"/>
</dbReference>
<dbReference type="GO" id="GO:0016787">
    <property type="term" value="F:hydrolase activity"/>
    <property type="evidence" value="ECO:0007669"/>
    <property type="project" value="UniProtKB-KW"/>
</dbReference>
<evidence type="ECO:0000313" key="6">
    <source>
        <dbReference type="Proteomes" id="UP000000238"/>
    </source>
</evidence>
<keyword evidence="5" id="KW-0255">Endonuclease</keyword>
<evidence type="ECO:0000256" key="4">
    <source>
        <dbReference type="SAM" id="MobiDB-lite"/>
    </source>
</evidence>
<keyword evidence="2" id="KW-0540">Nuclease</keyword>
<evidence type="ECO:0000256" key="3">
    <source>
        <dbReference type="ARBA" id="ARBA00022801"/>
    </source>
</evidence>
<organism evidence="5 6">
    <name type="scientific">Hahella chejuensis (strain KCTC 2396)</name>
    <dbReference type="NCBI Taxonomy" id="349521"/>
    <lineage>
        <taxon>Bacteria</taxon>
        <taxon>Pseudomonadati</taxon>
        <taxon>Pseudomonadota</taxon>
        <taxon>Gammaproteobacteria</taxon>
        <taxon>Oceanospirillales</taxon>
        <taxon>Hahellaceae</taxon>
        <taxon>Hahella</taxon>
    </lineage>
</organism>
<dbReference type="GO" id="GO:0004519">
    <property type="term" value="F:endonuclease activity"/>
    <property type="evidence" value="ECO:0007669"/>
    <property type="project" value="UniProtKB-KW"/>
</dbReference>
<gene>
    <name evidence="5" type="ordered locus">HCH_05359</name>
</gene>
<dbReference type="KEGG" id="hch:HCH_05359"/>
<keyword evidence="6" id="KW-1185">Reference proteome</keyword>
<dbReference type="AlphaFoldDB" id="Q2SBE3"/>
<evidence type="ECO:0000313" key="5">
    <source>
        <dbReference type="EMBL" id="ABC32031.1"/>
    </source>
</evidence>
<accession>Q2SBE3</accession>
<protein>
    <submittedName>
        <fullName evidence="5">Endonuclease I</fullName>
    </submittedName>
</protein>
<feature type="region of interest" description="Disordered" evidence="4">
    <location>
        <begin position="184"/>
        <end position="203"/>
    </location>
</feature>
<evidence type="ECO:0000256" key="2">
    <source>
        <dbReference type="ARBA" id="ARBA00022722"/>
    </source>
</evidence>
<sequence length="203" mass="23535">MAGLLNVTHAQTKFNDPKQTLKEEFWGKLYADGGKTFFCKKEFSKKSILVTESYIYSSLWIRDNLECGTPRQCRENNEAYRRMASDLHNIYPEDARFELERRAAKFEELGNEVKADECGIRQVFGIIDPPDDIKGDIARSLLYMHTTYNLPLYGNLDQLKRWSRADPPTPEEIARDIQIRELQGNSNPFITHPESADRVTLNR</sequence>
<dbReference type="InterPro" id="IPR044925">
    <property type="entry name" value="His-Me_finger_sf"/>
</dbReference>
<dbReference type="Proteomes" id="UP000000238">
    <property type="component" value="Chromosome"/>
</dbReference>
<keyword evidence="3" id="KW-0378">Hydrolase</keyword>
<dbReference type="eggNOG" id="COG2356">
    <property type="taxonomic scope" value="Bacteria"/>
</dbReference>
<dbReference type="InterPro" id="IPR007346">
    <property type="entry name" value="Endonuclease-I"/>
</dbReference>